<gene>
    <name evidence="1" type="ORF">HYH03_012316</name>
</gene>
<sequence length="128" mass="14519">MDRGPAATLLDVVDTRESPRVSWSSGMGSICDDTRLCLQGCFCTSCLFGSNYAALRDTGCWGPCCLYFWCRCMVCMFASDVRHEIRAKYNLRPEPCNDLVTHLFCSPCALCQEAREVRYQERRQAYTG</sequence>
<dbReference type="Pfam" id="PF04749">
    <property type="entry name" value="PLAC8"/>
    <property type="match status" value="1"/>
</dbReference>
<dbReference type="AlphaFoldDB" id="A0A835XSX0"/>
<proteinExistence type="predicted"/>
<dbReference type="EMBL" id="JAEHOE010000076">
    <property type="protein sequence ID" value="KAG2489090.1"/>
    <property type="molecule type" value="Genomic_DNA"/>
</dbReference>
<dbReference type="InterPro" id="IPR006461">
    <property type="entry name" value="PLAC_motif_containing"/>
</dbReference>
<dbReference type="OrthoDB" id="1045822at2759"/>
<name>A0A835XSX0_9CHLO</name>
<comment type="caution">
    <text evidence="1">The sequence shown here is derived from an EMBL/GenBank/DDBJ whole genome shotgun (WGS) entry which is preliminary data.</text>
</comment>
<evidence type="ECO:0000313" key="2">
    <source>
        <dbReference type="Proteomes" id="UP000612055"/>
    </source>
</evidence>
<accession>A0A835XSX0</accession>
<dbReference type="PANTHER" id="PTHR15907">
    <property type="entry name" value="DUF614 FAMILY PROTEIN-RELATED"/>
    <property type="match status" value="1"/>
</dbReference>
<protein>
    <submittedName>
        <fullName evidence="1">Uncharacterized protein</fullName>
    </submittedName>
</protein>
<evidence type="ECO:0000313" key="1">
    <source>
        <dbReference type="EMBL" id="KAG2489090.1"/>
    </source>
</evidence>
<reference evidence="1" key="1">
    <citation type="journal article" date="2020" name="bioRxiv">
        <title>Comparative genomics of Chlamydomonas.</title>
        <authorList>
            <person name="Craig R.J."/>
            <person name="Hasan A.R."/>
            <person name="Ness R.W."/>
            <person name="Keightley P.D."/>
        </authorList>
    </citation>
    <scope>NUCLEOTIDE SEQUENCE</scope>
    <source>
        <strain evidence="1">CCAP 11/70</strain>
    </source>
</reference>
<dbReference type="NCBIfam" id="TIGR01571">
    <property type="entry name" value="A_thal_Cys_rich"/>
    <property type="match status" value="1"/>
</dbReference>
<keyword evidence="2" id="KW-1185">Reference proteome</keyword>
<organism evidence="1 2">
    <name type="scientific">Edaphochlamys debaryana</name>
    <dbReference type="NCBI Taxonomy" id="47281"/>
    <lineage>
        <taxon>Eukaryota</taxon>
        <taxon>Viridiplantae</taxon>
        <taxon>Chlorophyta</taxon>
        <taxon>core chlorophytes</taxon>
        <taxon>Chlorophyceae</taxon>
        <taxon>CS clade</taxon>
        <taxon>Chlamydomonadales</taxon>
        <taxon>Chlamydomonadales incertae sedis</taxon>
        <taxon>Edaphochlamys</taxon>
    </lineage>
</organism>
<dbReference type="Proteomes" id="UP000612055">
    <property type="component" value="Unassembled WGS sequence"/>
</dbReference>